<dbReference type="Pfam" id="PF03492">
    <property type="entry name" value="Methyltransf_7"/>
    <property type="match status" value="1"/>
</dbReference>
<dbReference type="SUPFAM" id="SSF53335">
    <property type="entry name" value="S-adenosyl-L-methionine-dependent methyltransferases"/>
    <property type="match status" value="1"/>
</dbReference>
<keyword evidence="2" id="KW-0489">Methyltransferase</keyword>
<keyword evidence="4" id="KW-0479">Metal-binding</keyword>
<protein>
    <submittedName>
        <fullName evidence="6">Uncharacterized protein</fullName>
    </submittedName>
</protein>
<gene>
    <name evidence="6" type="ORF">ACJIZ3_014070</name>
</gene>
<dbReference type="InterPro" id="IPR029063">
    <property type="entry name" value="SAM-dependent_MTases_sf"/>
</dbReference>
<dbReference type="InterPro" id="IPR005299">
    <property type="entry name" value="MeTrfase_7"/>
</dbReference>
<dbReference type="Gene3D" id="3.40.50.150">
    <property type="entry name" value="Vaccinia Virus protein VP39"/>
    <property type="match status" value="1"/>
</dbReference>
<comment type="caution">
    <text evidence="6">The sequence shown here is derived from an EMBL/GenBank/DDBJ whole genome shotgun (WGS) entry which is preliminary data.</text>
</comment>
<dbReference type="GO" id="GO:0008168">
    <property type="term" value="F:methyltransferase activity"/>
    <property type="evidence" value="ECO:0007669"/>
    <property type="project" value="UniProtKB-KW"/>
</dbReference>
<organism evidence="6 7">
    <name type="scientific">Penstemon smallii</name>
    <dbReference type="NCBI Taxonomy" id="265156"/>
    <lineage>
        <taxon>Eukaryota</taxon>
        <taxon>Viridiplantae</taxon>
        <taxon>Streptophyta</taxon>
        <taxon>Embryophyta</taxon>
        <taxon>Tracheophyta</taxon>
        <taxon>Spermatophyta</taxon>
        <taxon>Magnoliopsida</taxon>
        <taxon>eudicotyledons</taxon>
        <taxon>Gunneridae</taxon>
        <taxon>Pentapetalae</taxon>
        <taxon>asterids</taxon>
        <taxon>lamiids</taxon>
        <taxon>Lamiales</taxon>
        <taxon>Plantaginaceae</taxon>
        <taxon>Cheloneae</taxon>
        <taxon>Penstemon</taxon>
    </lineage>
</organism>
<dbReference type="GO" id="GO:0046872">
    <property type="term" value="F:metal ion binding"/>
    <property type="evidence" value="ECO:0007669"/>
    <property type="project" value="UniProtKB-KW"/>
</dbReference>
<sequence>MDSPTLKQYAMNSGEGQHSYVKNSSYQRGVVDVAKSIIEEEIAKKLDKQVVSCMNSFCIADYGCSTGHNSFPVMKIITQAITKKISTEADSKNEFFVFFNDNVTNDFNTLFRSLSVLPEYNSYYNAVGLPGDFHNRLLPKSSLHFAYCAWSLHWLKEAPTTISNKGALLYSGNRKDQVYDAYLYQFSKDLGSFLDARAHELVNGGLMTLIIPTVPSFWDPQKEYTLTCDVNLVGSCIIDMAKKGIIDEAKVDAFNLPFYLATPEELKTIIDNNNNYSIERLEILNNPGMHTLPSVSARAAFFRAVMEKLIADQFGSEIIDELFDRYMKKLAASLILVNSDNNKTTITLIVLKRKVT</sequence>
<dbReference type="InterPro" id="IPR042086">
    <property type="entry name" value="MeTrfase_capping"/>
</dbReference>
<dbReference type="Proteomes" id="UP001634393">
    <property type="component" value="Unassembled WGS sequence"/>
</dbReference>
<evidence type="ECO:0000256" key="3">
    <source>
        <dbReference type="ARBA" id="ARBA00022679"/>
    </source>
</evidence>
<evidence type="ECO:0000256" key="1">
    <source>
        <dbReference type="ARBA" id="ARBA00007967"/>
    </source>
</evidence>
<evidence type="ECO:0000256" key="4">
    <source>
        <dbReference type="ARBA" id="ARBA00022723"/>
    </source>
</evidence>
<evidence type="ECO:0000256" key="5">
    <source>
        <dbReference type="ARBA" id="ARBA00022842"/>
    </source>
</evidence>
<evidence type="ECO:0000313" key="6">
    <source>
        <dbReference type="EMBL" id="KAL3812802.1"/>
    </source>
</evidence>
<keyword evidence="3" id="KW-0808">Transferase</keyword>
<keyword evidence="7" id="KW-1185">Reference proteome</keyword>
<evidence type="ECO:0000256" key="2">
    <source>
        <dbReference type="ARBA" id="ARBA00022603"/>
    </source>
</evidence>
<keyword evidence="5" id="KW-0460">Magnesium</keyword>
<dbReference type="GO" id="GO:0032259">
    <property type="term" value="P:methylation"/>
    <property type="evidence" value="ECO:0007669"/>
    <property type="project" value="UniProtKB-KW"/>
</dbReference>
<evidence type="ECO:0000313" key="7">
    <source>
        <dbReference type="Proteomes" id="UP001634393"/>
    </source>
</evidence>
<reference evidence="6 7" key="1">
    <citation type="submission" date="2024-12" db="EMBL/GenBank/DDBJ databases">
        <title>The unique morphological basis and parallel evolutionary history of personate flowers in Penstemon.</title>
        <authorList>
            <person name="Depatie T.H."/>
            <person name="Wessinger C.A."/>
        </authorList>
    </citation>
    <scope>NUCLEOTIDE SEQUENCE [LARGE SCALE GENOMIC DNA]</scope>
    <source>
        <strain evidence="6">WTNN_2</strain>
        <tissue evidence="6">Leaf</tissue>
    </source>
</reference>
<dbReference type="PANTHER" id="PTHR31009">
    <property type="entry name" value="S-ADENOSYL-L-METHIONINE:CARBOXYL METHYLTRANSFERASE FAMILY PROTEIN"/>
    <property type="match status" value="1"/>
</dbReference>
<accession>A0ABD3RIG4</accession>
<name>A0ABD3RIG4_9LAMI</name>
<proteinExistence type="inferred from homology"/>
<dbReference type="EMBL" id="JBJXBP010000008">
    <property type="protein sequence ID" value="KAL3812802.1"/>
    <property type="molecule type" value="Genomic_DNA"/>
</dbReference>
<dbReference type="Gene3D" id="1.10.1200.270">
    <property type="entry name" value="Methyltransferase, alpha-helical capping domain"/>
    <property type="match status" value="1"/>
</dbReference>
<dbReference type="AlphaFoldDB" id="A0ABD3RIG4"/>
<comment type="similarity">
    <text evidence="1">Belongs to the methyltransferase superfamily. Type-7 methyltransferase family.</text>
</comment>